<reference evidence="1 2" key="1">
    <citation type="journal article" date="2022" name="Int. J. Syst. Evol. Microbiol.">
        <title>Strains of Bradyrhizobium barranii sp. nov. associated with legumes native to Canada are symbionts of soybeans and belong to different subspecies (subsp. barranii subsp. nov. and subsp. apii subsp. nov.) and symbiovars (sv. glycinearum and sv. septentrionale).</title>
        <authorList>
            <person name="Bromfield E.S.P."/>
            <person name="Cloutier S."/>
            <person name="Wasai-Hara S."/>
            <person name="Minamisawa K."/>
        </authorList>
    </citation>
    <scope>NUCLEOTIDE SEQUENCE [LARGE SCALE GENOMIC DNA]</scope>
    <source>
        <strain evidence="1 2">144S4</strain>
    </source>
</reference>
<name>A0A9X9XV15_9BRAD</name>
<dbReference type="InterPro" id="IPR023346">
    <property type="entry name" value="Lysozyme-like_dom_sf"/>
</dbReference>
<evidence type="ECO:0000313" key="1">
    <source>
        <dbReference type="EMBL" id="UEM11509.1"/>
    </source>
</evidence>
<dbReference type="EMBL" id="CP086136">
    <property type="protein sequence ID" value="UEM11509.1"/>
    <property type="molecule type" value="Genomic_DNA"/>
</dbReference>
<dbReference type="Proteomes" id="UP000664702">
    <property type="component" value="Chromosome"/>
</dbReference>
<dbReference type="AlphaFoldDB" id="A0A9X9XV15"/>
<evidence type="ECO:0008006" key="3">
    <source>
        <dbReference type="Google" id="ProtNLM"/>
    </source>
</evidence>
<organism evidence="1 2">
    <name type="scientific">Bradyrhizobium barranii subsp. barranii</name>
    <dbReference type="NCBI Taxonomy" id="2823807"/>
    <lineage>
        <taxon>Bacteria</taxon>
        <taxon>Pseudomonadati</taxon>
        <taxon>Pseudomonadota</taxon>
        <taxon>Alphaproteobacteria</taxon>
        <taxon>Hyphomicrobiales</taxon>
        <taxon>Nitrobacteraceae</taxon>
        <taxon>Bradyrhizobium</taxon>
        <taxon>Bradyrhizobium barranii</taxon>
    </lineage>
</organism>
<evidence type="ECO:0000313" key="2">
    <source>
        <dbReference type="Proteomes" id="UP000664702"/>
    </source>
</evidence>
<dbReference type="RefSeq" id="WP_225005485.1">
    <property type="nucleotide sequence ID" value="NZ_CP086136.1"/>
</dbReference>
<proteinExistence type="predicted"/>
<sequence>MPKDDLDQARERQSNADCLQVKLFHLLNGSVATAFETLKDAKLARAAYADELAKEYRPTPKIKPQPLLACYESNWLQKRGYEEYQQKVAAYEHQLSKSNKDHSPAPPPIPPYRKSYMAYYQAEQVKALLQEWDRVEETDPRILAYILGSISYDSADFTRSSENFSYSAVSQLPQKWRDRIDENNARLVAANQSPVDVNSLLNHPKELANFMLAYEGNDFGNQPGTDDGWLFRPRGMYQLVGREQYQEAQDQMQRLGELQGLDLLTLPDALWDAKISAMVTFAHFRLHRYKDGRLPPPDNRRTLFELLKDRANDWTAVRALQTDMAHPGDAAWVYARSEMFLACIEEALHPTKLKTLQSQFYGEE</sequence>
<dbReference type="Gene3D" id="1.10.530.10">
    <property type="match status" value="1"/>
</dbReference>
<accession>A0A9X9XV15</accession>
<dbReference type="SUPFAM" id="SSF53955">
    <property type="entry name" value="Lysozyme-like"/>
    <property type="match status" value="1"/>
</dbReference>
<protein>
    <recommendedName>
        <fullName evidence="3">Glycoside hydrolase family 19 catalytic domain-containing protein</fullName>
    </recommendedName>
</protein>
<gene>
    <name evidence="1" type="ORF">J4G43_044615</name>
</gene>
<dbReference type="KEGG" id="bban:J4G43_044615"/>